<dbReference type="InterPro" id="IPR025736">
    <property type="entry name" value="PucR_C-HTH_dom"/>
</dbReference>
<organism evidence="4 5">
    <name type="scientific">Rhodococcus jostii</name>
    <dbReference type="NCBI Taxonomy" id="132919"/>
    <lineage>
        <taxon>Bacteria</taxon>
        <taxon>Bacillati</taxon>
        <taxon>Actinomycetota</taxon>
        <taxon>Actinomycetes</taxon>
        <taxon>Mycobacteriales</taxon>
        <taxon>Nocardiaceae</taxon>
        <taxon>Rhodococcus</taxon>
    </lineage>
</organism>
<dbReference type="OrthoDB" id="3655573at2"/>
<dbReference type="InterPro" id="IPR025751">
    <property type="entry name" value="RsbRD_N_dom"/>
</dbReference>
<protein>
    <submittedName>
        <fullName evidence="4">PucR C-terminal helix-turn-helix domain-containing protein</fullName>
    </submittedName>
</protein>
<dbReference type="Proteomes" id="UP000183407">
    <property type="component" value="Unassembled WGS sequence"/>
</dbReference>
<evidence type="ECO:0000313" key="5">
    <source>
        <dbReference type="Proteomes" id="UP000183407"/>
    </source>
</evidence>
<dbReference type="InterPro" id="IPR042070">
    <property type="entry name" value="PucR_C-HTH_sf"/>
</dbReference>
<dbReference type="Pfam" id="PF14361">
    <property type="entry name" value="RsbRD_N"/>
    <property type="match status" value="1"/>
</dbReference>
<dbReference type="Gene3D" id="1.10.10.2840">
    <property type="entry name" value="PucR C-terminal helix-turn-helix domain"/>
    <property type="match status" value="1"/>
</dbReference>
<evidence type="ECO:0000259" key="3">
    <source>
        <dbReference type="Pfam" id="PF14361"/>
    </source>
</evidence>
<feature type="region of interest" description="Disordered" evidence="1">
    <location>
        <begin position="369"/>
        <end position="391"/>
    </location>
</feature>
<sequence length="391" mass="42007">MPDRAVTVLCRSAIERLPEWAPRVVDSIRTEIREYAAVPLQQHIGHVLMLQEKLLRALMETRGPNADDLERAANLGRLRASQGISMEAVIGGYHVSDRELWKLLDGVAETAPQRALLPGLATIMWETIGPVSAAIADAHAAATHSAQARDLRLRYRLADLLVAGIVTSETNVLSDTLGFSCADDFTALLVRPAKTETVTPLVDSGRGGAVLCAQLDLHDSVLVLCQDRNISDLVNRIRVALPSCVIGAGMHRNGLRGAVDSIQDARLCVRLASAAQPVQHFESAWLAATMVAAGDRLGGLAAAGSEAARAHPHLPETVITYANSGFSTATTAEKLAIHPNTVAYRLDRWRDLTGWNPRTLDGVTRTLLTTISPPGQHESQPAHADESPTQS</sequence>
<dbReference type="InterPro" id="IPR051448">
    <property type="entry name" value="CdaR-like_regulators"/>
</dbReference>
<proteinExistence type="predicted"/>
<dbReference type="AlphaFoldDB" id="A0A1H4J9J5"/>
<gene>
    <name evidence="4" type="ORF">SAMN04490220_0726</name>
</gene>
<evidence type="ECO:0000313" key="4">
    <source>
        <dbReference type="EMBL" id="SEB42837.1"/>
    </source>
</evidence>
<dbReference type="PANTHER" id="PTHR33744:SF7">
    <property type="entry name" value="PUCR FAMILY TRANSCRIPTIONAL REGULATOR"/>
    <property type="match status" value="1"/>
</dbReference>
<feature type="domain" description="PucR C-terminal helix-turn-helix" evidence="2">
    <location>
        <begin position="316"/>
        <end position="364"/>
    </location>
</feature>
<accession>A0A1H4J9J5</accession>
<dbReference type="EMBL" id="FNTL01000003">
    <property type="protein sequence ID" value="SEB42837.1"/>
    <property type="molecule type" value="Genomic_DNA"/>
</dbReference>
<evidence type="ECO:0000259" key="2">
    <source>
        <dbReference type="Pfam" id="PF13556"/>
    </source>
</evidence>
<feature type="domain" description="RsbT co-antagonist protein RsbRD N-terminal" evidence="3">
    <location>
        <begin position="18"/>
        <end position="154"/>
    </location>
</feature>
<reference evidence="5" key="1">
    <citation type="submission" date="2016-10" db="EMBL/GenBank/DDBJ databases">
        <authorList>
            <person name="Varghese N."/>
        </authorList>
    </citation>
    <scope>NUCLEOTIDE SEQUENCE [LARGE SCALE GENOMIC DNA]</scope>
    <source>
        <strain evidence="5">DSM 44719</strain>
    </source>
</reference>
<dbReference type="Pfam" id="PF13556">
    <property type="entry name" value="HTH_30"/>
    <property type="match status" value="1"/>
</dbReference>
<dbReference type="PANTHER" id="PTHR33744">
    <property type="entry name" value="CARBOHYDRATE DIACID REGULATOR"/>
    <property type="match status" value="1"/>
</dbReference>
<dbReference type="RefSeq" id="WP_083400338.1">
    <property type="nucleotide sequence ID" value="NZ_FNTL01000003.1"/>
</dbReference>
<feature type="compositionally biased region" description="Polar residues" evidence="1">
    <location>
        <begin position="369"/>
        <end position="379"/>
    </location>
</feature>
<evidence type="ECO:0000256" key="1">
    <source>
        <dbReference type="SAM" id="MobiDB-lite"/>
    </source>
</evidence>
<name>A0A1H4J9J5_RHOJO</name>